<organism evidence="1 2">
    <name type="scientific">Brachionus plicatilis</name>
    <name type="common">Marine rotifer</name>
    <name type="synonym">Brachionus muelleri</name>
    <dbReference type="NCBI Taxonomy" id="10195"/>
    <lineage>
        <taxon>Eukaryota</taxon>
        <taxon>Metazoa</taxon>
        <taxon>Spiralia</taxon>
        <taxon>Gnathifera</taxon>
        <taxon>Rotifera</taxon>
        <taxon>Eurotatoria</taxon>
        <taxon>Monogononta</taxon>
        <taxon>Pseudotrocha</taxon>
        <taxon>Ploima</taxon>
        <taxon>Brachionidae</taxon>
        <taxon>Brachionus</taxon>
    </lineage>
</organism>
<dbReference type="AlphaFoldDB" id="A0A3M7T6F0"/>
<keyword evidence="2" id="KW-1185">Reference proteome</keyword>
<dbReference type="EMBL" id="REGN01000215">
    <property type="protein sequence ID" value="RNA43541.1"/>
    <property type="molecule type" value="Genomic_DNA"/>
</dbReference>
<evidence type="ECO:0000313" key="2">
    <source>
        <dbReference type="Proteomes" id="UP000276133"/>
    </source>
</evidence>
<accession>A0A3M7T6F0</accession>
<reference evidence="1 2" key="1">
    <citation type="journal article" date="2018" name="Sci. Rep.">
        <title>Genomic signatures of local adaptation to the degree of environmental predictability in rotifers.</title>
        <authorList>
            <person name="Franch-Gras L."/>
            <person name="Hahn C."/>
            <person name="Garcia-Roger E.M."/>
            <person name="Carmona M.J."/>
            <person name="Serra M."/>
            <person name="Gomez A."/>
        </authorList>
    </citation>
    <scope>NUCLEOTIDE SEQUENCE [LARGE SCALE GENOMIC DNA]</scope>
    <source>
        <strain evidence="1">HYR1</strain>
    </source>
</reference>
<proteinExistence type="predicted"/>
<dbReference type="Proteomes" id="UP000276133">
    <property type="component" value="Unassembled WGS sequence"/>
</dbReference>
<comment type="caution">
    <text evidence="1">The sequence shown here is derived from an EMBL/GenBank/DDBJ whole genome shotgun (WGS) entry which is preliminary data.</text>
</comment>
<name>A0A3M7T6F0_BRAPC</name>
<evidence type="ECO:0000313" key="1">
    <source>
        <dbReference type="EMBL" id="RNA43541.1"/>
    </source>
</evidence>
<gene>
    <name evidence="1" type="ORF">BpHYR1_044651</name>
</gene>
<protein>
    <submittedName>
        <fullName evidence="1">Uncharacterized protein</fullName>
    </submittedName>
</protein>
<sequence length="68" mass="8105">MLQDSGFYVNGIFGKDQFIYTENLVNAPSNFFLCKFEEWMLFDESKQQSIDQNKESSLEYDIHFSLYN</sequence>